<protein>
    <submittedName>
        <fullName evidence="6">ATP-binding cassette domain-containing protein</fullName>
    </submittedName>
</protein>
<feature type="compositionally biased region" description="Polar residues" evidence="4">
    <location>
        <begin position="295"/>
        <end position="315"/>
    </location>
</feature>
<proteinExistence type="predicted"/>
<gene>
    <name evidence="6" type="ORF">DCC88_05265</name>
</gene>
<accession>A0A369KP98</accession>
<dbReference type="InterPro" id="IPR027417">
    <property type="entry name" value="P-loop_NTPase"/>
</dbReference>
<feature type="region of interest" description="Disordered" evidence="4">
    <location>
        <begin position="295"/>
        <end position="318"/>
    </location>
</feature>
<reference evidence="6" key="1">
    <citation type="submission" date="2018-04" db="EMBL/GenBank/DDBJ databases">
        <title>Draft genome sequence of the Candidatus Spirobacillus cienkowskii, a pathogen of freshwater Daphnia species, reconstructed from hemolymph metagenomic reads.</title>
        <authorList>
            <person name="Bresciani L."/>
            <person name="Lemos L.N."/>
            <person name="Wale N."/>
            <person name="Lin J.Y."/>
            <person name="Fernandes G.R."/>
            <person name="Duffy M.A."/>
            <person name="Rodrigues J.M."/>
        </authorList>
    </citation>
    <scope>NUCLEOTIDE SEQUENCE [LARGE SCALE GENOMIC DNA]</scope>
    <source>
        <strain evidence="6">Binning01</strain>
    </source>
</reference>
<dbReference type="PROSITE" id="PS50893">
    <property type="entry name" value="ABC_TRANSPORTER_2"/>
    <property type="match status" value="1"/>
</dbReference>
<dbReference type="CDD" id="cd03293">
    <property type="entry name" value="ABC_NrtD_SsuB_transporters"/>
    <property type="match status" value="1"/>
</dbReference>
<dbReference type="PROSITE" id="PS00211">
    <property type="entry name" value="ABC_TRANSPORTER_1"/>
    <property type="match status" value="1"/>
</dbReference>
<dbReference type="SMART" id="SM00382">
    <property type="entry name" value="AAA"/>
    <property type="match status" value="1"/>
</dbReference>
<dbReference type="PANTHER" id="PTHR42788:SF13">
    <property type="entry name" value="ALIPHATIC SULFONATES IMPORT ATP-BINDING PROTEIN SSUB"/>
    <property type="match status" value="1"/>
</dbReference>
<sequence length="476" mass="54117">MLNGLRINNMTKKKIILSVRSLCKDYRRPSGNMFTVLEGINLDIYDGEFLALVGLSGSGKSTLLRCMAGLLNPDRGTVTYASPSPENMQLSAYVFQNFALFPWMTIRENIAVSMPKLSKFEQNDRIDRMIQMVGLKGFEDAYPRELSGGMRQRVSLARAMVSDPMIMFMDEPFSALDPLTSESLRAELVRIWSQQDRKIRSCVLVTHRFEEALQLADRILILSSNPGTIFRSIEIHLPRPRMPNSHAYKEIEEQLEKAFGQLHLDKVTEDSEFDTQQPDNQQNIIIKTQDFNQKNKFNTPKNVSENRNNKQNSLPKSRRVKPLINTNLTLVEGLISRLSTEVETTDLYDLCEDMGQSVDQVLPAVAAAETLGFITTPGIVVVLTEEGRLFALEHDAEVRGNIMRNAILKLPVVYSIYDLVQKAGKDGLEAEIAIEQIVMMLPFEDHDVQFQTLLKWCRYANLIVYDSDEEKLFIPD</sequence>
<dbReference type="SUPFAM" id="SSF52540">
    <property type="entry name" value="P-loop containing nucleoside triphosphate hydrolases"/>
    <property type="match status" value="1"/>
</dbReference>
<evidence type="ECO:0000256" key="2">
    <source>
        <dbReference type="ARBA" id="ARBA00022741"/>
    </source>
</evidence>
<dbReference type="Proteomes" id="UP000253934">
    <property type="component" value="Unassembled WGS sequence"/>
</dbReference>
<keyword evidence="3 6" id="KW-0067">ATP-binding</keyword>
<name>A0A369KP98_9BACT</name>
<dbReference type="InterPro" id="IPR017871">
    <property type="entry name" value="ABC_transporter-like_CS"/>
</dbReference>
<keyword evidence="1" id="KW-0813">Transport</keyword>
<dbReference type="InterPro" id="IPR018632">
    <property type="entry name" value="AAA-associated_dom_C"/>
</dbReference>
<dbReference type="Pfam" id="PF00005">
    <property type="entry name" value="ABC_tran"/>
    <property type="match status" value="1"/>
</dbReference>
<evidence type="ECO:0000313" key="7">
    <source>
        <dbReference type="Proteomes" id="UP000253934"/>
    </source>
</evidence>
<dbReference type="Pfam" id="PF09821">
    <property type="entry name" value="AAA_assoc_C"/>
    <property type="match status" value="1"/>
</dbReference>
<dbReference type="InterPro" id="IPR050166">
    <property type="entry name" value="ABC_transporter_ATP-bind"/>
</dbReference>
<dbReference type="PANTHER" id="PTHR42788">
    <property type="entry name" value="TAURINE IMPORT ATP-BINDING PROTEIN-RELATED"/>
    <property type="match status" value="1"/>
</dbReference>
<organism evidence="6 7">
    <name type="scientific">Spirobacillus cienkowskii</name>
    <dbReference type="NCBI Taxonomy" id="495820"/>
    <lineage>
        <taxon>Bacteria</taxon>
        <taxon>Pseudomonadati</taxon>
        <taxon>Bdellovibrionota</taxon>
        <taxon>Oligoflexia</taxon>
        <taxon>Silvanigrellales</taxon>
        <taxon>Spirobacillus</taxon>
    </lineage>
</organism>
<dbReference type="GO" id="GO:0005524">
    <property type="term" value="F:ATP binding"/>
    <property type="evidence" value="ECO:0007669"/>
    <property type="project" value="UniProtKB-KW"/>
</dbReference>
<dbReference type="EMBL" id="QOVW01000061">
    <property type="protein sequence ID" value="RDB36411.1"/>
    <property type="molecule type" value="Genomic_DNA"/>
</dbReference>
<evidence type="ECO:0000256" key="3">
    <source>
        <dbReference type="ARBA" id="ARBA00022840"/>
    </source>
</evidence>
<feature type="domain" description="ABC transporter" evidence="5">
    <location>
        <begin position="5"/>
        <end position="249"/>
    </location>
</feature>
<dbReference type="InterPro" id="IPR003593">
    <property type="entry name" value="AAA+_ATPase"/>
</dbReference>
<keyword evidence="2" id="KW-0547">Nucleotide-binding</keyword>
<dbReference type="GO" id="GO:0016887">
    <property type="term" value="F:ATP hydrolysis activity"/>
    <property type="evidence" value="ECO:0007669"/>
    <property type="project" value="InterPro"/>
</dbReference>
<keyword evidence="7" id="KW-1185">Reference proteome</keyword>
<dbReference type="Gene3D" id="3.40.50.300">
    <property type="entry name" value="P-loop containing nucleotide triphosphate hydrolases"/>
    <property type="match status" value="1"/>
</dbReference>
<comment type="caution">
    <text evidence="6">The sequence shown here is derived from an EMBL/GenBank/DDBJ whole genome shotgun (WGS) entry which is preliminary data.</text>
</comment>
<evidence type="ECO:0000313" key="6">
    <source>
        <dbReference type="EMBL" id="RDB36411.1"/>
    </source>
</evidence>
<dbReference type="InterPro" id="IPR003439">
    <property type="entry name" value="ABC_transporter-like_ATP-bd"/>
</dbReference>
<evidence type="ECO:0000256" key="4">
    <source>
        <dbReference type="SAM" id="MobiDB-lite"/>
    </source>
</evidence>
<evidence type="ECO:0000256" key="1">
    <source>
        <dbReference type="ARBA" id="ARBA00022448"/>
    </source>
</evidence>
<evidence type="ECO:0000259" key="5">
    <source>
        <dbReference type="PROSITE" id="PS50893"/>
    </source>
</evidence>
<dbReference type="AlphaFoldDB" id="A0A369KP98"/>